<organism evidence="8 9">
    <name type="scientific">Hortaea werneckii</name>
    <name type="common">Black yeast</name>
    <name type="synonym">Cladosporium werneckii</name>
    <dbReference type="NCBI Taxonomy" id="91943"/>
    <lineage>
        <taxon>Eukaryota</taxon>
        <taxon>Fungi</taxon>
        <taxon>Dikarya</taxon>
        <taxon>Ascomycota</taxon>
        <taxon>Pezizomycotina</taxon>
        <taxon>Dothideomycetes</taxon>
        <taxon>Dothideomycetidae</taxon>
        <taxon>Mycosphaerellales</taxon>
        <taxon>Teratosphaeriaceae</taxon>
        <taxon>Hortaea</taxon>
    </lineage>
</organism>
<name>A0A3M6YDH6_HORWE</name>
<feature type="region of interest" description="Disordered" evidence="6">
    <location>
        <begin position="464"/>
        <end position="490"/>
    </location>
</feature>
<evidence type="ECO:0000256" key="2">
    <source>
        <dbReference type="ARBA" id="ARBA00004574"/>
    </source>
</evidence>
<feature type="region of interest" description="Disordered" evidence="6">
    <location>
        <begin position="270"/>
        <end position="368"/>
    </location>
</feature>
<evidence type="ECO:0000313" key="8">
    <source>
        <dbReference type="EMBL" id="RMY00821.1"/>
    </source>
</evidence>
<proteinExistence type="predicted"/>
<feature type="compositionally biased region" description="Basic and acidic residues" evidence="6">
    <location>
        <begin position="1092"/>
        <end position="1105"/>
    </location>
</feature>
<feature type="compositionally biased region" description="Polar residues" evidence="6">
    <location>
        <begin position="916"/>
        <end position="925"/>
    </location>
</feature>
<feature type="compositionally biased region" description="Low complexity" evidence="6">
    <location>
        <begin position="325"/>
        <end position="336"/>
    </location>
</feature>
<reference evidence="8 9" key="1">
    <citation type="journal article" date="2018" name="BMC Genomics">
        <title>Genomic evidence for intraspecific hybridization in a clonal and extremely halotolerant yeast.</title>
        <authorList>
            <person name="Gostincar C."/>
            <person name="Stajich J.E."/>
            <person name="Zupancic J."/>
            <person name="Zalar P."/>
            <person name="Gunde-Cimerman N."/>
        </authorList>
    </citation>
    <scope>NUCLEOTIDE SEQUENCE [LARGE SCALE GENOMIC DNA]</scope>
    <source>
        <strain evidence="8 9">EXF-6669</strain>
    </source>
</reference>
<feature type="compositionally biased region" description="Polar residues" evidence="6">
    <location>
        <begin position="270"/>
        <end position="301"/>
    </location>
</feature>
<evidence type="ECO:0000313" key="9">
    <source>
        <dbReference type="Proteomes" id="UP000271337"/>
    </source>
</evidence>
<sequence>SDLDAEPCIWSSACASTSLSTSRRELIEASEPLRDRVPRKGKSAVDGEGEGGSRSGAMLQHSYDFTFDRTLYHPGLVNIGLWKHRDEVSPVVSIKVMAKSLQPWLGDLVEGELNAVIEWHKATQNAPKIKRDPDSRFHDDGSNFRSAVQSPPLTLDSKVQILEVICLSPSPMMLLSDGNVSVKAKLSDTAVSVIEDELEEPLSTDMKGDVISINSINVVSTPYGPADGCLQLEVENLQYLYHLRKTVGTPDAIGQRQNVSNLLEEIRTIRAQQYTDDSPTDATSKLSRSRQNSVVPQSQAAAGSAHYDTGAPEAQLGEGGSQPGSLSNSSTNTQTSPAIHSLQTQQGFATQAKAPLKKARKGPSLGKEGYEMAGGVNLAKPMGPALGIDKTATTSPLRSHRAETSTTNTAQLLNLFGGGAKAPSRPSNAEDIIETDVEKSTDGDKATAATPRVERLATTDHEAFHDSQRSVKRRRLSGQNSETRIEYARRKIPAQQQSLLERKESWFPSMPGQVFPVPNVPIELLKAWDLAARDNHAQSAHEASHERDLESVGRAAPAIERKDHDRDGGDSDISSSSSSDEEFGESQWPTSQPTPTKDFSSPLKRSTLPPDSTEESAGGSYKPSRSPEKPDNVQSRSPAWSSRQMPEATTMREVPHRSPQRHPLPPKPHPPAGLDQYIPEYSVLRNDRPASSNDRGFARASRLTQDRRRPQPSQLSSSGGSNTYAEERSGGSRGGLKERPVLSDHRYGQSDSHWTPRANLPPQSSHLDNMAASSHQSPERYLSRNPRAAGPDSSTRSARTMQPPPLADHYSPPRKSSASSYLPSGGSSSSRRRDPTGMTKQERSDQFKGERENVGVGPNSLRGRPLAGSPFQHSSNAFAGHSSTSYAHGRNLAPSRPFSQTGESYYGMFSGIRAGQLSNSPTSNGAGDGSQRFLQRSSGKTPSHPSSHHSYVPSNSDSATVIKGTQYSDDGGEIEMGVPRPLQDPATEHRQRRSEHYRDAQRKEWLLANFVVSYNAGPFISKIHNEYLQSHPADRVPSNEFKMAIHAAFPALAGQAGPRSLKRKGSVPALSSSLNATPVGLPQLDGSNAADESPRLDPTRDEEPSRNATTKPHIKQRPVMLEHNGDDLSPGQQWSEPLRSRPNGRLGTRATKGNTSTEVKAPRETKSSQPNPPVQIPPQALPAPASNSDGRQEATTWNPHDEDRRASPPSMVFTDFASAWKSLAPGGAFARQQADIVPTRRRRGRRPVDLLGWRF</sequence>
<feature type="region of interest" description="Disordered" evidence="6">
    <location>
        <begin position="30"/>
        <end position="55"/>
    </location>
</feature>
<dbReference type="OrthoDB" id="3538943at2759"/>
<dbReference type="Proteomes" id="UP000271337">
    <property type="component" value="Unassembled WGS sequence"/>
</dbReference>
<accession>A0A3M6YDH6</accession>
<dbReference type="AlphaFoldDB" id="A0A3M6YDH6"/>
<feature type="compositionally biased region" description="Basic and acidic residues" evidence="6">
    <location>
        <begin position="831"/>
        <end position="853"/>
    </location>
</feature>
<feature type="non-terminal residue" evidence="8">
    <location>
        <position position="1"/>
    </location>
</feature>
<feature type="compositionally biased region" description="Low complexity" evidence="6">
    <location>
        <begin position="711"/>
        <end position="721"/>
    </location>
</feature>
<dbReference type="GO" id="GO:0005697">
    <property type="term" value="C:telomerase holoenzyme complex"/>
    <property type="evidence" value="ECO:0007669"/>
    <property type="project" value="InterPro"/>
</dbReference>
<feature type="compositionally biased region" description="Polar residues" evidence="6">
    <location>
        <begin position="1185"/>
        <end position="1198"/>
    </location>
</feature>
<feature type="compositionally biased region" description="Low complexity" evidence="6">
    <location>
        <begin position="937"/>
        <end position="958"/>
    </location>
</feature>
<feature type="region of interest" description="Disordered" evidence="6">
    <location>
        <begin position="536"/>
        <end position="997"/>
    </location>
</feature>
<dbReference type="Pfam" id="PF10341">
    <property type="entry name" value="TPP1"/>
    <property type="match status" value="1"/>
</dbReference>
<keyword evidence="4" id="KW-0779">Telomere</keyword>
<feature type="compositionally biased region" description="Basic and acidic residues" evidence="6">
    <location>
        <begin position="542"/>
        <end position="551"/>
    </location>
</feature>
<keyword evidence="3" id="KW-0158">Chromosome</keyword>
<evidence type="ECO:0000256" key="1">
    <source>
        <dbReference type="ARBA" id="ARBA00004123"/>
    </source>
</evidence>
<feature type="compositionally biased region" description="Polar residues" evidence="6">
    <location>
        <begin position="587"/>
        <end position="599"/>
    </location>
</feature>
<dbReference type="GO" id="GO:0007004">
    <property type="term" value="P:telomere maintenance via telomerase"/>
    <property type="evidence" value="ECO:0007669"/>
    <property type="project" value="InterPro"/>
</dbReference>
<feature type="compositionally biased region" description="Pro residues" evidence="6">
    <location>
        <begin position="1170"/>
        <end position="1181"/>
    </location>
</feature>
<evidence type="ECO:0000259" key="7">
    <source>
        <dbReference type="Pfam" id="PF10341"/>
    </source>
</evidence>
<dbReference type="GO" id="GO:0000781">
    <property type="term" value="C:chromosome, telomeric region"/>
    <property type="evidence" value="ECO:0007669"/>
    <property type="project" value="UniProtKB-SubCell"/>
</dbReference>
<keyword evidence="5" id="KW-0539">Nucleus</keyword>
<comment type="caution">
    <text evidence="8">The sequence shown here is derived from an EMBL/GenBank/DDBJ whole genome shotgun (WGS) entry which is preliminary data.</text>
</comment>
<evidence type="ECO:0000256" key="5">
    <source>
        <dbReference type="ARBA" id="ARBA00023242"/>
    </source>
</evidence>
<feature type="compositionally biased region" description="Basic and acidic residues" evidence="6">
    <location>
        <begin position="986"/>
        <end position="997"/>
    </location>
</feature>
<dbReference type="GO" id="GO:0042162">
    <property type="term" value="F:telomeric DNA binding"/>
    <property type="evidence" value="ECO:0007669"/>
    <property type="project" value="InterPro"/>
</dbReference>
<evidence type="ECO:0000256" key="6">
    <source>
        <dbReference type="SAM" id="MobiDB-lite"/>
    </source>
</evidence>
<evidence type="ECO:0000256" key="4">
    <source>
        <dbReference type="ARBA" id="ARBA00022895"/>
    </source>
</evidence>
<feature type="compositionally biased region" description="Low complexity" evidence="6">
    <location>
        <begin position="816"/>
        <end position="829"/>
    </location>
</feature>
<gene>
    <name evidence="8" type="ORF">D0867_11610</name>
</gene>
<feature type="compositionally biased region" description="Polar residues" evidence="6">
    <location>
        <begin position="871"/>
        <end position="886"/>
    </location>
</feature>
<feature type="compositionally biased region" description="Basic and acidic residues" evidence="6">
    <location>
        <begin position="559"/>
        <end position="569"/>
    </location>
</feature>
<dbReference type="EMBL" id="QWIL01001664">
    <property type="protein sequence ID" value="RMY00821.1"/>
    <property type="molecule type" value="Genomic_DNA"/>
</dbReference>
<feature type="compositionally biased region" description="Polar residues" evidence="6">
    <location>
        <begin position="632"/>
        <end position="644"/>
    </location>
</feature>
<feature type="region of interest" description="Disordered" evidence="6">
    <location>
        <begin position="1056"/>
        <end position="1209"/>
    </location>
</feature>
<evidence type="ECO:0000256" key="3">
    <source>
        <dbReference type="ARBA" id="ARBA00022454"/>
    </source>
</evidence>
<protein>
    <recommendedName>
        <fullName evidence="7">Shelterin complex subunit TPP1/Est3 domain-containing protein</fullName>
    </recommendedName>
</protein>
<feature type="compositionally biased region" description="Polar residues" evidence="6">
    <location>
        <begin position="761"/>
        <end position="776"/>
    </location>
</feature>
<feature type="compositionally biased region" description="Pro residues" evidence="6">
    <location>
        <begin position="662"/>
        <end position="671"/>
    </location>
</feature>
<feature type="compositionally biased region" description="Basic and acidic residues" evidence="6">
    <location>
        <begin position="725"/>
        <end position="748"/>
    </location>
</feature>
<dbReference type="InterPro" id="IPR019437">
    <property type="entry name" value="TPP1/Est3"/>
</dbReference>
<feature type="compositionally biased region" description="Polar residues" evidence="6">
    <location>
        <begin position="337"/>
        <end position="349"/>
    </location>
</feature>
<feature type="domain" description="Shelterin complex subunit TPP1/Est3" evidence="7">
    <location>
        <begin position="101"/>
        <end position="220"/>
    </location>
</feature>
<comment type="subcellular location">
    <subcellularLocation>
        <location evidence="2">Chromosome</location>
        <location evidence="2">Telomere</location>
    </subcellularLocation>
    <subcellularLocation>
        <location evidence="1">Nucleus</location>
    </subcellularLocation>
</comment>